<dbReference type="InterPro" id="IPR045459">
    <property type="entry name" value="DUF5908"/>
</dbReference>
<evidence type="ECO:0000256" key="1">
    <source>
        <dbReference type="SAM" id="MobiDB-lite"/>
    </source>
</evidence>
<evidence type="ECO:0000313" key="3">
    <source>
        <dbReference type="EMBL" id="VFK39168.1"/>
    </source>
</evidence>
<reference evidence="4" key="1">
    <citation type="submission" date="2019-02" db="EMBL/GenBank/DDBJ databases">
        <authorList>
            <person name="Gruber-Vodicka R. H."/>
            <person name="Seah K. B. B."/>
        </authorList>
    </citation>
    <scope>NUCLEOTIDE SEQUENCE</scope>
    <source>
        <strain evidence="4">BECK_S127</strain>
        <strain evidence="3">BECK_S1320</strain>
        <strain evidence="2">BECK_S1321</strain>
    </source>
</reference>
<dbReference type="Pfam" id="PF19265">
    <property type="entry name" value="DUF5908"/>
    <property type="match status" value="1"/>
</dbReference>
<dbReference type="AlphaFoldDB" id="A0A451BHQ4"/>
<name>A0A451BHQ4_9GAMM</name>
<proteinExistence type="predicted"/>
<feature type="compositionally biased region" description="Polar residues" evidence="1">
    <location>
        <begin position="14"/>
        <end position="29"/>
    </location>
</feature>
<dbReference type="EMBL" id="CAADHB010000002">
    <property type="protein sequence ID" value="VFK77812.1"/>
    <property type="molecule type" value="Genomic_DNA"/>
</dbReference>
<protein>
    <submittedName>
        <fullName evidence="4">Uncharacterized protein</fullName>
    </submittedName>
</protein>
<dbReference type="EMBL" id="CAADFU010000002">
    <property type="protein sequence ID" value="VFK39168.1"/>
    <property type="molecule type" value="Genomic_DNA"/>
</dbReference>
<organism evidence="4">
    <name type="scientific">Candidatus Kentrum sp. SD</name>
    <dbReference type="NCBI Taxonomy" id="2126332"/>
    <lineage>
        <taxon>Bacteria</taxon>
        <taxon>Pseudomonadati</taxon>
        <taxon>Pseudomonadota</taxon>
        <taxon>Gammaproteobacteria</taxon>
        <taxon>Candidatus Kentrum</taxon>
    </lineage>
</organism>
<sequence>MPVEIRELIIRATATPTGESSAASCNATTGDDAADDNQDELVEACVRQVLKILERKKER</sequence>
<evidence type="ECO:0000313" key="2">
    <source>
        <dbReference type="EMBL" id="VFK36491.1"/>
    </source>
</evidence>
<evidence type="ECO:0000313" key="4">
    <source>
        <dbReference type="EMBL" id="VFK77812.1"/>
    </source>
</evidence>
<feature type="region of interest" description="Disordered" evidence="1">
    <location>
        <begin position="11"/>
        <end position="34"/>
    </location>
</feature>
<gene>
    <name evidence="4" type="ORF">BECKSD772D_GA0070982_100226</name>
    <name evidence="3" type="ORF">BECKSD772E_GA0070983_100227</name>
    <name evidence="2" type="ORF">BECKSD772F_GA0070984_100227</name>
</gene>
<dbReference type="EMBL" id="CAADFR010000002">
    <property type="protein sequence ID" value="VFK36491.1"/>
    <property type="molecule type" value="Genomic_DNA"/>
</dbReference>
<accession>A0A451BHQ4</accession>